<accession>A0A8T0MQC9</accession>
<feature type="region of interest" description="Disordered" evidence="1">
    <location>
        <begin position="53"/>
        <end position="75"/>
    </location>
</feature>
<organism evidence="2 3">
    <name type="scientific">Panicum virgatum</name>
    <name type="common">Blackwell switchgrass</name>
    <dbReference type="NCBI Taxonomy" id="38727"/>
    <lineage>
        <taxon>Eukaryota</taxon>
        <taxon>Viridiplantae</taxon>
        <taxon>Streptophyta</taxon>
        <taxon>Embryophyta</taxon>
        <taxon>Tracheophyta</taxon>
        <taxon>Spermatophyta</taxon>
        <taxon>Magnoliopsida</taxon>
        <taxon>Liliopsida</taxon>
        <taxon>Poales</taxon>
        <taxon>Poaceae</taxon>
        <taxon>PACMAD clade</taxon>
        <taxon>Panicoideae</taxon>
        <taxon>Panicodae</taxon>
        <taxon>Paniceae</taxon>
        <taxon>Panicinae</taxon>
        <taxon>Panicum</taxon>
        <taxon>Panicum sect. Hiantes</taxon>
    </lineage>
</organism>
<evidence type="ECO:0000313" key="2">
    <source>
        <dbReference type="EMBL" id="KAG2539225.1"/>
    </source>
</evidence>
<keyword evidence="3" id="KW-1185">Reference proteome</keyword>
<evidence type="ECO:0000256" key="1">
    <source>
        <dbReference type="SAM" id="MobiDB-lite"/>
    </source>
</evidence>
<dbReference type="AlphaFoldDB" id="A0A8T0MQC9"/>
<dbReference type="Proteomes" id="UP000823388">
    <property type="component" value="Chromosome 9N"/>
</dbReference>
<evidence type="ECO:0000313" key="3">
    <source>
        <dbReference type="Proteomes" id="UP000823388"/>
    </source>
</evidence>
<reference evidence="2" key="1">
    <citation type="submission" date="2020-05" db="EMBL/GenBank/DDBJ databases">
        <title>WGS assembly of Panicum virgatum.</title>
        <authorList>
            <person name="Lovell J.T."/>
            <person name="Jenkins J."/>
            <person name="Shu S."/>
            <person name="Juenger T.E."/>
            <person name="Schmutz J."/>
        </authorList>
    </citation>
    <scope>NUCLEOTIDE SEQUENCE</scope>
    <source>
        <strain evidence="2">AP13</strain>
    </source>
</reference>
<proteinExistence type="predicted"/>
<protein>
    <submittedName>
        <fullName evidence="2">Uncharacterized protein</fullName>
    </submittedName>
</protein>
<dbReference type="EMBL" id="CM029054">
    <property type="protein sequence ID" value="KAG2539225.1"/>
    <property type="molecule type" value="Genomic_DNA"/>
</dbReference>
<comment type="caution">
    <text evidence="2">The sequence shown here is derived from an EMBL/GenBank/DDBJ whole genome shotgun (WGS) entry which is preliminary data.</text>
</comment>
<sequence length="75" mass="8088">MSEDGDNILSDDEQYGTINCFDEFVAEEEIIDDLIDEALVQCGVRHITCQQNSTEKTGGGRAGFGRTRTSCAPGG</sequence>
<gene>
    <name evidence="2" type="ORF">PVAP13_9NG455828</name>
</gene>
<name>A0A8T0MQC9_PANVG</name>